<name>A0A6P8IRL5_ACTTE</name>
<gene>
    <name evidence="3" type="primary">LOC116303482</name>
</gene>
<dbReference type="InParanoid" id="A0A6P8IRL5"/>
<accession>A0A6P8IRL5</accession>
<evidence type="ECO:0000313" key="3">
    <source>
        <dbReference type="RefSeq" id="XP_031568893.1"/>
    </source>
</evidence>
<dbReference type="KEGG" id="aten:116303482"/>
<dbReference type="InterPro" id="IPR053084">
    <property type="entry name" value="AKAP"/>
</dbReference>
<evidence type="ECO:0000256" key="1">
    <source>
        <dbReference type="SAM" id="MobiDB-lite"/>
    </source>
</evidence>
<reference evidence="3" key="1">
    <citation type="submission" date="2025-08" db="UniProtKB">
        <authorList>
            <consortium name="RefSeq"/>
        </authorList>
    </citation>
    <scope>IDENTIFICATION</scope>
    <source>
        <tissue evidence="3">Tentacle</tissue>
    </source>
</reference>
<protein>
    <submittedName>
        <fullName evidence="3">A-kinase anchor protein 14-like</fullName>
    </submittedName>
</protein>
<dbReference type="GO" id="GO:0005952">
    <property type="term" value="C:cAMP-dependent protein kinase complex"/>
    <property type="evidence" value="ECO:0007669"/>
    <property type="project" value="TreeGrafter"/>
</dbReference>
<feature type="region of interest" description="Disordered" evidence="1">
    <location>
        <begin position="48"/>
        <end position="71"/>
    </location>
</feature>
<dbReference type="FunCoup" id="A0A6P8IRL5">
    <property type="interactions" value="4"/>
</dbReference>
<dbReference type="AlphaFoldDB" id="A0A6P8IRL5"/>
<sequence>MTSKQPSHKTIVPGNRSQEEIFEEEAHQIVDEAIDNAMKRLRVNVGIAEQKDESPEGQANQEEEKGTVDPETGAFIPNINWMSADNFTVTGGLEKVEEFIKTWERDSSWLYCIDFLREEDHPYSKRYRYAVKWSIPTRRKPIPRATACVYFTLEVSKFKPKSFPIEVYYIFESHRLVHRPGKSRFREKWLKDIIESKIKMMQTVYF</sequence>
<evidence type="ECO:0000313" key="2">
    <source>
        <dbReference type="Proteomes" id="UP000515163"/>
    </source>
</evidence>
<dbReference type="OrthoDB" id="2148342at2759"/>
<feature type="region of interest" description="Disordered" evidence="1">
    <location>
        <begin position="1"/>
        <end position="20"/>
    </location>
</feature>
<proteinExistence type="predicted"/>
<dbReference type="PANTHER" id="PTHR35075">
    <property type="entry name" value="A-KINASE ANCHOR PROTEIN 14"/>
    <property type="match status" value="1"/>
</dbReference>
<dbReference type="PANTHER" id="PTHR35075:SF1">
    <property type="entry name" value="A-KINASE ANCHOR PROTEIN 14"/>
    <property type="match status" value="1"/>
</dbReference>
<dbReference type="GeneID" id="116303482"/>
<organism evidence="2 3">
    <name type="scientific">Actinia tenebrosa</name>
    <name type="common">Australian red waratah sea anemone</name>
    <dbReference type="NCBI Taxonomy" id="6105"/>
    <lineage>
        <taxon>Eukaryota</taxon>
        <taxon>Metazoa</taxon>
        <taxon>Cnidaria</taxon>
        <taxon>Anthozoa</taxon>
        <taxon>Hexacorallia</taxon>
        <taxon>Actiniaria</taxon>
        <taxon>Actiniidae</taxon>
        <taxon>Actinia</taxon>
    </lineage>
</organism>
<dbReference type="RefSeq" id="XP_031568893.1">
    <property type="nucleotide sequence ID" value="XM_031713033.1"/>
</dbReference>
<dbReference type="InterPro" id="IPR025663">
    <property type="entry name" value="AKAP_28"/>
</dbReference>
<dbReference type="GO" id="GO:0034237">
    <property type="term" value="F:protein kinase A regulatory subunit binding"/>
    <property type="evidence" value="ECO:0007669"/>
    <property type="project" value="TreeGrafter"/>
</dbReference>
<keyword evidence="2" id="KW-1185">Reference proteome</keyword>
<dbReference type="Pfam" id="PF14469">
    <property type="entry name" value="AKAP28"/>
    <property type="match status" value="1"/>
</dbReference>
<dbReference type="Proteomes" id="UP000515163">
    <property type="component" value="Unplaced"/>
</dbReference>